<dbReference type="InterPro" id="IPR000415">
    <property type="entry name" value="Nitroreductase-like"/>
</dbReference>
<protein>
    <submittedName>
        <fullName evidence="2">SagB/ThcOx family dehydrogenase</fullName>
    </submittedName>
</protein>
<dbReference type="GO" id="GO:0016491">
    <property type="term" value="F:oxidoreductase activity"/>
    <property type="evidence" value="ECO:0007669"/>
    <property type="project" value="InterPro"/>
</dbReference>
<dbReference type="SUPFAM" id="SSF55469">
    <property type="entry name" value="FMN-dependent nitroreductase-like"/>
    <property type="match status" value="1"/>
</dbReference>
<dbReference type="NCBIfam" id="TIGR03605">
    <property type="entry name" value="antibiot_sagB"/>
    <property type="match status" value="1"/>
</dbReference>
<feature type="domain" description="Nitroreductase" evidence="1">
    <location>
        <begin position="1"/>
        <end position="156"/>
    </location>
</feature>
<evidence type="ECO:0000313" key="3">
    <source>
        <dbReference type="Proteomes" id="UP000316925"/>
    </source>
</evidence>
<comment type="caution">
    <text evidence="2">The sequence shown here is derived from an EMBL/GenBank/DDBJ whole genome shotgun (WGS) entry which is preliminary data.</text>
</comment>
<evidence type="ECO:0000313" key="2">
    <source>
        <dbReference type="EMBL" id="TET93331.1"/>
    </source>
</evidence>
<dbReference type="Gene3D" id="3.40.109.10">
    <property type="entry name" value="NADH Oxidase"/>
    <property type="match status" value="1"/>
</dbReference>
<dbReference type="PANTHER" id="PTHR43745">
    <property type="entry name" value="NITROREDUCTASE MJ1384-RELATED"/>
    <property type="match status" value="1"/>
</dbReference>
<feature type="non-terminal residue" evidence="2">
    <location>
        <position position="1"/>
    </location>
</feature>
<dbReference type="Pfam" id="PF00881">
    <property type="entry name" value="Nitroreductase"/>
    <property type="match status" value="1"/>
</dbReference>
<proteinExistence type="predicted"/>
<gene>
    <name evidence="2" type="ORF">E3J33_02080</name>
</gene>
<dbReference type="InterPro" id="IPR029479">
    <property type="entry name" value="Nitroreductase"/>
</dbReference>
<dbReference type="AlphaFoldDB" id="A0A523YPA3"/>
<dbReference type="Proteomes" id="UP000316925">
    <property type="component" value="Unassembled WGS sequence"/>
</dbReference>
<dbReference type="EMBL" id="SOIJ01000120">
    <property type="protein sequence ID" value="TET93331.1"/>
    <property type="molecule type" value="Genomic_DNA"/>
</dbReference>
<name>A0A523YPA3_UNCAE</name>
<dbReference type="CDD" id="cd02142">
    <property type="entry name" value="McbC_SagB-like_oxidoreductase"/>
    <property type="match status" value="1"/>
</dbReference>
<reference evidence="2 3" key="1">
    <citation type="submission" date="2019-03" db="EMBL/GenBank/DDBJ databases">
        <title>Metabolic potential of uncultured bacteria and archaea associated with petroleum seepage in deep-sea sediments.</title>
        <authorList>
            <person name="Dong X."/>
            <person name="Hubert C."/>
        </authorList>
    </citation>
    <scope>NUCLEOTIDE SEQUENCE [LARGE SCALE GENOMIC DNA]</scope>
    <source>
        <strain evidence="2">E29_bin28</strain>
    </source>
</reference>
<dbReference type="PANTHER" id="PTHR43745:SF2">
    <property type="entry name" value="NITROREDUCTASE MJ1384-RELATED"/>
    <property type="match status" value="1"/>
</dbReference>
<accession>A0A523YPA3</accession>
<organism evidence="2 3">
    <name type="scientific">Aerophobetes bacterium</name>
    <dbReference type="NCBI Taxonomy" id="2030807"/>
    <lineage>
        <taxon>Bacteria</taxon>
        <taxon>Candidatus Aerophobota</taxon>
    </lineage>
</organism>
<evidence type="ECO:0000259" key="1">
    <source>
        <dbReference type="Pfam" id="PF00881"/>
    </source>
</evidence>
<dbReference type="InterPro" id="IPR020051">
    <property type="entry name" value="SagB-type_dehydrogenase"/>
</dbReference>
<dbReference type="InterPro" id="IPR052544">
    <property type="entry name" value="Bacteriocin_Proc_Enz"/>
</dbReference>
<sequence>ILWAAQGITEERGFKRAAPSAGALYPLELYLVVKKVEELEAGVYHYHPTNHTLDLMLRGNYQMTLAKACLGQMFIADAPVLVVIAAEYERTTAKYGKRGLRYVHIEVGHVGENICLQVVALGLGTVTIGAFRDDEVSRLLSLPGNYKPLYVLPVGWVK</sequence>